<reference evidence="2" key="1">
    <citation type="journal article" date="2009" name="Rice">
        <title>De Novo Next Generation Sequencing of Plant Genomes.</title>
        <authorList>
            <person name="Rounsley S."/>
            <person name="Marri P.R."/>
            <person name="Yu Y."/>
            <person name="He R."/>
            <person name="Sisneros N."/>
            <person name="Goicoechea J.L."/>
            <person name="Lee S.J."/>
            <person name="Angelova A."/>
            <person name="Kudrna D."/>
            <person name="Luo M."/>
            <person name="Affourtit J."/>
            <person name="Desany B."/>
            <person name="Knight J."/>
            <person name="Niazi F."/>
            <person name="Egholm M."/>
            <person name="Wing R.A."/>
        </authorList>
    </citation>
    <scope>NUCLEOTIDE SEQUENCE [LARGE SCALE GENOMIC DNA]</scope>
    <source>
        <strain evidence="2">cv. IRGC 105608</strain>
    </source>
</reference>
<feature type="region of interest" description="Disordered" evidence="1">
    <location>
        <begin position="43"/>
        <end position="68"/>
    </location>
</feature>
<evidence type="ECO:0000256" key="1">
    <source>
        <dbReference type="SAM" id="MobiDB-lite"/>
    </source>
</evidence>
<sequence>MAIPQIGDTPWRTTTTPWWLMAMGGERWPAAVEVKALLRASLPDARQHHNQQGANSNNQRLPHVGDIDRTSKCGRLGVNEKLHGLPAMLLTVR</sequence>
<dbReference type="Proteomes" id="UP000026960">
    <property type="component" value="Chromosome 7"/>
</dbReference>
<accession>A0A0D3GNF2</accession>
<evidence type="ECO:0000313" key="2">
    <source>
        <dbReference type="EnsemblPlants" id="OBART07G06540.2"/>
    </source>
</evidence>
<feature type="compositionally biased region" description="Polar residues" evidence="1">
    <location>
        <begin position="50"/>
        <end position="60"/>
    </location>
</feature>
<name>A0A0D3GNF2_9ORYZ</name>
<protein>
    <submittedName>
        <fullName evidence="2">Uncharacterized protein</fullName>
    </submittedName>
</protein>
<dbReference type="Gramene" id="OBART07G06540.2">
    <property type="protein sequence ID" value="OBART07G06540.2"/>
    <property type="gene ID" value="OBART07G06540"/>
</dbReference>
<dbReference type="EnsemblPlants" id="OBART07G06540.2">
    <property type="protein sequence ID" value="OBART07G06540.2"/>
    <property type="gene ID" value="OBART07G06540"/>
</dbReference>
<proteinExistence type="predicted"/>
<evidence type="ECO:0000313" key="3">
    <source>
        <dbReference type="Proteomes" id="UP000026960"/>
    </source>
</evidence>
<reference evidence="2" key="2">
    <citation type="submission" date="2015-03" db="UniProtKB">
        <authorList>
            <consortium name="EnsemblPlants"/>
        </authorList>
    </citation>
    <scope>IDENTIFICATION</scope>
</reference>
<keyword evidence="3" id="KW-1185">Reference proteome</keyword>
<dbReference type="AlphaFoldDB" id="A0A0D3GNF2"/>
<organism evidence="2">
    <name type="scientific">Oryza barthii</name>
    <dbReference type="NCBI Taxonomy" id="65489"/>
    <lineage>
        <taxon>Eukaryota</taxon>
        <taxon>Viridiplantae</taxon>
        <taxon>Streptophyta</taxon>
        <taxon>Embryophyta</taxon>
        <taxon>Tracheophyta</taxon>
        <taxon>Spermatophyta</taxon>
        <taxon>Magnoliopsida</taxon>
        <taxon>Liliopsida</taxon>
        <taxon>Poales</taxon>
        <taxon>Poaceae</taxon>
        <taxon>BOP clade</taxon>
        <taxon>Oryzoideae</taxon>
        <taxon>Oryzeae</taxon>
        <taxon>Oryzinae</taxon>
        <taxon>Oryza</taxon>
    </lineage>
</organism>
<dbReference type="HOGENOM" id="CLU_2403137_0_0_1"/>